<protein>
    <recommendedName>
        <fullName evidence="1">AbrB C-terminal domain-containing protein</fullName>
    </recommendedName>
</protein>
<keyword evidence="3" id="KW-1185">Reference proteome</keyword>
<dbReference type="Pfam" id="PF18277">
    <property type="entry name" value="AbrB_C"/>
    <property type="match status" value="1"/>
</dbReference>
<comment type="caution">
    <text evidence="2">The sequence shown here is derived from an EMBL/GenBank/DDBJ whole genome shotgun (WGS) entry which is preliminary data.</text>
</comment>
<dbReference type="EMBL" id="JACSQT010000022">
    <property type="protein sequence ID" value="MBD7939657.1"/>
    <property type="molecule type" value="Genomic_DNA"/>
</dbReference>
<name>A0ABR8QW55_9BACI</name>
<proteinExistence type="predicted"/>
<organism evidence="2 3">
    <name type="scientific">Cytobacillus stercorigallinarum</name>
    <dbReference type="NCBI Taxonomy" id="2762240"/>
    <lineage>
        <taxon>Bacteria</taxon>
        <taxon>Bacillati</taxon>
        <taxon>Bacillota</taxon>
        <taxon>Bacilli</taxon>
        <taxon>Bacillales</taxon>
        <taxon>Bacillaceae</taxon>
        <taxon>Cytobacillus</taxon>
    </lineage>
</organism>
<accession>A0ABR8QW55</accession>
<dbReference type="Proteomes" id="UP000657931">
    <property type="component" value="Unassembled WGS sequence"/>
</dbReference>
<reference evidence="2 3" key="1">
    <citation type="submission" date="2020-08" db="EMBL/GenBank/DDBJ databases">
        <title>A Genomic Blueprint of the Chicken Gut Microbiome.</title>
        <authorList>
            <person name="Gilroy R."/>
            <person name="Ravi A."/>
            <person name="Getino M."/>
            <person name="Pursley I."/>
            <person name="Horton D.L."/>
            <person name="Alikhan N.-F."/>
            <person name="Baker D."/>
            <person name="Gharbi K."/>
            <person name="Hall N."/>
            <person name="Watson M."/>
            <person name="Adriaenssens E.M."/>
            <person name="Foster-Nyarko E."/>
            <person name="Jarju S."/>
            <person name="Secka A."/>
            <person name="Antonio M."/>
            <person name="Oren A."/>
            <person name="Chaudhuri R."/>
            <person name="La Ragione R.M."/>
            <person name="Hildebrand F."/>
            <person name="Pallen M.J."/>
        </authorList>
    </citation>
    <scope>NUCLEOTIDE SEQUENCE [LARGE SCALE GENOMIC DNA]</scope>
    <source>
        <strain evidence="2 3">Sa5YUA1</strain>
    </source>
</reference>
<evidence type="ECO:0000259" key="1">
    <source>
        <dbReference type="Pfam" id="PF18277"/>
    </source>
</evidence>
<feature type="domain" description="AbrB C-terminal" evidence="1">
    <location>
        <begin position="2"/>
        <end position="28"/>
    </location>
</feature>
<dbReference type="InterPro" id="IPR040678">
    <property type="entry name" value="AbrB_C"/>
</dbReference>
<sequence length="34" mass="3762">MSDDNVSLANGKIVLSRVAIQLIQSELKDYITVK</sequence>
<evidence type="ECO:0000313" key="2">
    <source>
        <dbReference type="EMBL" id="MBD7939657.1"/>
    </source>
</evidence>
<evidence type="ECO:0000313" key="3">
    <source>
        <dbReference type="Proteomes" id="UP000657931"/>
    </source>
</evidence>
<gene>
    <name evidence="2" type="ORF">H9655_21675</name>
</gene>